<sequence length="142" mass="16940">MPGLIQLILPRRILPHQPENPKPWHEFDILTTDMRRYSIQKIIYAISPIQDAKIFNDRRFKNIVNKGIRIECLIYDEAEDCDDYLIKVDEKILKIKEDKCNHEANQPAVQTFAISEDERRNRNLTFQRILVLLHDRDIPEVF</sequence>
<evidence type="ECO:0000313" key="3">
    <source>
        <dbReference type="EMBL" id="RNA31193.1"/>
    </source>
</evidence>
<protein>
    <submittedName>
        <fullName evidence="3">CREB-binding</fullName>
    </submittedName>
</protein>
<dbReference type="Pfam" id="PF02172">
    <property type="entry name" value="KIX"/>
    <property type="match status" value="1"/>
</dbReference>
<dbReference type="Gene3D" id="1.10.246.20">
    <property type="entry name" value="Coactivator CBP, KIX domain"/>
    <property type="match status" value="1"/>
</dbReference>
<keyword evidence="4" id="KW-1185">Reference proteome</keyword>
<dbReference type="InterPro" id="IPR003101">
    <property type="entry name" value="KIX_dom"/>
</dbReference>
<dbReference type="PROSITE" id="PS50952">
    <property type="entry name" value="KIX"/>
    <property type="match status" value="1"/>
</dbReference>
<evidence type="ECO:0000259" key="2">
    <source>
        <dbReference type="PROSITE" id="PS50952"/>
    </source>
</evidence>
<dbReference type="STRING" id="10195.A0A3M7S5U7"/>
<evidence type="ECO:0000313" key="4">
    <source>
        <dbReference type="Proteomes" id="UP000276133"/>
    </source>
</evidence>
<dbReference type="OrthoDB" id="899at2759"/>
<evidence type="ECO:0000256" key="1">
    <source>
        <dbReference type="ARBA" id="ARBA00023242"/>
    </source>
</evidence>
<feature type="domain" description="KIX" evidence="2">
    <location>
        <begin position="19"/>
        <end position="100"/>
    </location>
</feature>
<reference evidence="3 4" key="1">
    <citation type="journal article" date="2018" name="Sci. Rep.">
        <title>Genomic signatures of local adaptation to the degree of environmental predictability in rotifers.</title>
        <authorList>
            <person name="Franch-Gras L."/>
            <person name="Hahn C."/>
            <person name="Garcia-Roger E.M."/>
            <person name="Carmona M.J."/>
            <person name="Serra M."/>
            <person name="Gomez A."/>
        </authorList>
    </citation>
    <scope>NUCLEOTIDE SEQUENCE [LARGE SCALE GENOMIC DNA]</scope>
    <source>
        <strain evidence="3">HYR1</strain>
    </source>
</reference>
<dbReference type="AlphaFoldDB" id="A0A3M7S5U7"/>
<proteinExistence type="predicted"/>
<dbReference type="InterPro" id="IPR036529">
    <property type="entry name" value="KIX_dom_sf"/>
</dbReference>
<name>A0A3M7S5U7_BRAPC</name>
<accession>A0A3M7S5U7</accession>
<keyword evidence="1" id="KW-0539">Nucleus</keyword>
<dbReference type="GO" id="GO:0003712">
    <property type="term" value="F:transcription coregulator activity"/>
    <property type="evidence" value="ECO:0007669"/>
    <property type="project" value="InterPro"/>
</dbReference>
<dbReference type="SUPFAM" id="SSF47040">
    <property type="entry name" value="Kix domain of CBP (creb binding protein)"/>
    <property type="match status" value="1"/>
</dbReference>
<comment type="caution">
    <text evidence="3">The sequence shown here is derived from an EMBL/GenBank/DDBJ whole genome shotgun (WGS) entry which is preliminary data.</text>
</comment>
<gene>
    <name evidence="3" type="ORF">BpHYR1_001073</name>
</gene>
<dbReference type="EMBL" id="REGN01001971">
    <property type="protein sequence ID" value="RNA31193.1"/>
    <property type="molecule type" value="Genomic_DNA"/>
</dbReference>
<organism evidence="3 4">
    <name type="scientific">Brachionus plicatilis</name>
    <name type="common">Marine rotifer</name>
    <name type="synonym">Brachionus muelleri</name>
    <dbReference type="NCBI Taxonomy" id="10195"/>
    <lineage>
        <taxon>Eukaryota</taxon>
        <taxon>Metazoa</taxon>
        <taxon>Spiralia</taxon>
        <taxon>Gnathifera</taxon>
        <taxon>Rotifera</taxon>
        <taxon>Eurotatoria</taxon>
        <taxon>Monogononta</taxon>
        <taxon>Pseudotrocha</taxon>
        <taxon>Ploima</taxon>
        <taxon>Brachionidae</taxon>
        <taxon>Brachionus</taxon>
    </lineage>
</organism>
<dbReference type="Proteomes" id="UP000276133">
    <property type="component" value="Unassembled WGS sequence"/>
</dbReference>
<dbReference type="GO" id="GO:0006355">
    <property type="term" value="P:regulation of DNA-templated transcription"/>
    <property type="evidence" value="ECO:0007669"/>
    <property type="project" value="InterPro"/>
</dbReference>